<dbReference type="InterPro" id="IPR051683">
    <property type="entry name" value="Enoyl-CoA_Hydratase/Isomerase"/>
</dbReference>
<dbReference type="SUPFAM" id="SSF52096">
    <property type="entry name" value="ClpP/crotonase"/>
    <property type="match status" value="1"/>
</dbReference>
<dbReference type="PANTHER" id="PTHR42964">
    <property type="entry name" value="ENOYL-COA HYDRATASE"/>
    <property type="match status" value="1"/>
</dbReference>
<protein>
    <submittedName>
        <fullName evidence="2">Methylglutaconyl-CoA hydratase</fullName>
    </submittedName>
</protein>
<dbReference type="InterPro" id="IPR001753">
    <property type="entry name" value="Enoyl-CoA_hydra/iso"/>
</dbReference>
<dbReference type="InterPro" id="IPR029045">
    <property type="entry name" value="ClpP/crotonase-like_dom_sf"/>
</dbReference>
<dbReference type="InterPro" id="IPR014748">
    <property type="entry name" value="Enoyl-CoA_hydra_C"/>
</dbReference>
<dbReference type="RefSeq" id="WP_189484951.1">
    <property type="nucleotide sequence ID" value="NZ_BMZB01000001.1"/>
</dbReference>
<organism evidence="2 3">
    <name type="scientific">Asticcacaulis endophyticus</name>
    <dbReference type="NCBI Taxonomy" id="1395890"/>
    <lineage>
        <taxon>Bacteria</taxon>
        <taxon>Pseudomonadati</taxon>
        <taxon>Pseudomonadota</taxon>
        <taxon>Alphaproteobacteria</taxon>
        <taxon>Caulobacterales</taxon>
        <taxon>Caulobacteraceae</taxon>
        <taxon>Asticcacaulis</taxon>
    </lineage>
</organism>
<dbReference type="PANTHER" id="PTHR42964:SF1">
    <property type="entry name" value="POLYKETIDE BIOSYNTHESIS ENOYL-COA HYDRATASE PKSH-RELATED"/>
    <property type="match status" value="1"/>
</dbReference>
<dbReference type="EMBL" id="BMZB01000001">
    <property type="protein sequence ID" value="GGZ24287.1"/>
    <property type="molecule type" value="Genomic_DNA"/>
</dbReference>
<gene>
    <name evidence="2" type="ORF">GCM10011273_06830</name>
</gene>
<reference evidence="2" key="1">
    <citation type="journal article" date="2014" name="Int. J. Syst. Evol. Microbiol.">
        <title>Complete genome sequence of Corynebacterium casei LMG S-19264T (=DSM 44701T), isolated from a smear-ripened cheese.</title>
        <authorList>
            <consortium name="US DOE Joint Genome Institute (JGI-PGF)"/>
            <person name="Walter F."/>
            <person name="Albersmeier A."/>
            <person name="Kalinowski J."/>
            <person name="Ruckert C."/>
        </authorList>
    </citation>
    <scope>NUCLEOTIDE SEQUENCE</scope>
    <source>
        <strain evidence="2">KCTC 32296</strain>
    </source>
</reference>
<sequence>MSSLSLHIADGIARVILNRPERHNAFDARLIDDLEDTFTLLGRDTNVRVIVLTHAGVNFCAGADLEWMAASAAKPKTENREDALKMARMFAAINACPKPVIGLVRGKAIGGGVGLVACCDIVIAAPDASFALSEVRLGLIPAVISPFVVAKIGPSQTRRYMISAEAFDAITAVSIGLIHEVCADGEATLTTLIATLLRNAPKAMAEVKTLLADVAGKAIDDDLLSVCADRIAARRASFEGMEGVAAFLGKRKADWVPND</sequence>
<evidence type="ECO:0000313" key="3">
    <source>
        <dbReference type="Proteomes" id="UP000662572"/>
    </source>
</evidence>
<dbReference type="Proteomes" id="UP000662572">
    <property type="component" value="Unassembled WGS sequence"/>
</dbReference>
<comment type="caution">
    <text evidence="2">The sequence shown here is derived from an EMBL/GenBank/DDBJ whole genome shotgun (WGS) entry which is preliminary data.</text>
</comment>
<dbReference type="GO" id="GO:0003824">
    <property type="term" value="F:catalytic activity"/>
    <property type="evidence" value="ECO:0007669"/>
    <property type="project" value="UniProtKB-ARBA"/>
</dbReference>
<keyword evidence="3" id="KW-1185">Reference proteome</keyword>
<evidence type="ECO:0000256" key="1">
    <source>
        <dbReference type="ARBA" id="ARBA00005254"/>
    </source>
</evidence>
<dbReference type="Gene3D" id="1.10.12.10">
    <property type="entry name" value="Lyase 2-enoyl-coa Hydratase, Chain A, domain 2"/>
    <property type="match status" value="1"/>
</dbReference>
<dbReference type="CDD" id="cd06558">
    <property type="entry name" value="crotonase-like"/>
    <property type="match status" value="1"/>
</dbReference>
<name>A0A918PVH8_9CAUL</name>
<reference evidence="2" key="2">
    <citation type="submission" date="2020-09" db="EMBL/GenBank/DDBJ databases">
        <authorList>
            <person name="Sun Q."/>
            <person name="Kim S."/>
        </authorList>
    </citation>
    <scope>NUCLEOTIDE SEQUENCE</scope>
    <source>
        <strain evidence="2">KCTC 32296</strain>
    </source>
</reference>
<dbReference type="AlphaFoldDB" id="A0A918PVH8"/>
<dbReference type="Gene3D" id="3.90.226.10">
    <property type="entry name" value="2-enoyl-CoA Hydratase, Chain A, domain 1"/>
    <property type="match status" value="1"/>
</dbReference>
<proteinExistence type="inferred from homology"/>
<comment type="similarity">
    <text evidence="1">Belongs to the enoyl-CoA hydratase/isomerase family.</text>
</comment>
<evidence type="ECO:0000313" key="2">
    <source>
        <dbReference type="EMBL" id="GGZ24287.1"/>
    </source>
</evidence>
<accession>A0A918PVH8</accession>
<dbReference type="Pfam" id="PF00378">
    <property type="entry name" value="ECH_1"/>
    <property type="match status" value="1"/>
</dbReference>